<proteinExistence type="predicted"/>
<dbReference type="AlphaFoldDB" id="A0A225UB41"/>
<reference evidence="2" key="1">
    <citation type="submission" date="2017-03" db="EMBL/GenBank/DDBJ databases">
        <title>Phytopthora megakarya and P. palmivora, two closely related causual agents of cacao black pod achieved similar genome size and gene model numbers by different mechanisms.</title>
        <authorList>
            <person name="Ali S."/>
            <person name="Shao J."/>
            <person name="Larry D.J."/>
            <person name="Kronmiller B."/>
            <person name="Shen D."/>
            <person name="Strem M.D."/>
            <person name="Melnick R.L."/>
            <person name="Guiltinan M.J."/>
            <person name="Tyler B.M."/>
            <person name="Meinhardt L.W."/>
            <person name="Bailey B.A."/>
        </authorList>
    </citation>
    <scope>NUCLEOTIDE SEQUENCE [LARGE SCALE GENOMIC DNA]</scope>
    <source>
        <strain evidence="2">zdho120</strain>
    </source>
</reference>
<accession>A0A225UB41</accession>
<dbReference type="EMBL" id="NBNE01023599">
    <property type="protein sequence ID" value="OWY90208.1"/>
    <property type="molecule type" value="Genomic_DNA"/>
</dbReference>
<gene>
    <name evidence="1" type="ORF">PHMEG_00041772</name>
</gene>
<dbReference type="Proteomes" id="UP000198211">
    <property type="component" value="Unassembled WGS sequence"/>
</dbReference>
<evidence type="ECO:0000313" key="2">
    <source>
        <dbReference type="Proteomes" id="UP000198211"/>
    </source>
</evidence>
<name>A0A225UB41_9STRA</name>
<keyword evidence="2" id="KW-1185">Reference proteome</keyword>
<protein>
    <submittedName>
        <fullName evidence="1">Uncharacterized protein</fullName>
    </submittedName>
</protein>
<dbReference type="OrthoDB" id="110232at2759"/>
<comment type="caution">
    <text evidence="1">The sequence shown here is derived from an EMBL/GenBank/DDBJ whole genome shotgun (WGS) entry which is preliminary data.</text>
</comment>
<sequence length="148" mass="16896">MELYCNELRLREGEQTVVIPFRTYTNDGEVKITAVRIVSRMQMTKRAVTPIQVAVAASEDEHGIFVSTKNKSVVMLAATLTTVENGKVLHQRDYPRKESWGEWIPLAESMTVLVMHDVNIGLVDSETWLLMIKMIKMVQVYRKLTKLG</sequence>
<organism evidence="1 2">
    <name type="scientific">Phytophthora megakarya</name>
    <dbReference type="NCBI Taxonomy" id="4795"/>
    <lineage>
        <taxon>Eukaryota</taxon>
        <taxon>Sar</taxon>
        <taxon>Stramenopiles</taxon>
        <taxon>Oomycota</taxon>
        <taxon>Peronosporomycetes</taxon>
        <taxon>Peronosporales</taxon>
        <taxon>Peronosporaceae</taxon>
        <taxon>Phytophthora</taxon>
    </lineage>
</organism>
<evidence type="ECO:0000313" key="1">
    <source>
        <dbReference type="EMBL" id="OWY90208.1"/>
    </source>
</evidence>